<keyword evidence="1" id="KW-0812">Transmembrane</keyword>
<evidence type="ECO:0000313" key="3">
    <source>
        <dbReference type="Proteomes" id="UP001335737"/>
    </source>
</evidence>
<feature type="transmembrane region" description="Helical" evidence="1">
    <location>
        <begin position="15"/>
        <end position="33"/>
    </location>
</feature>
<sequence>MNPAPGQTSGNGNPAILLLGVILIMFCCLVYLWNKILNDYTIKPLVLSIGVSITLIHIVISILYQRNAFLNYRDVLTETYKKDFGFVDWQYIESITSFLSIHVNKQYFNLNTYFMFLSASILLSLIAYFGKKLRNGW</sequence>
<evidence type="ECO:0000256" key="1">
    <source>
        <dbReference type="SAM" id="Phobius"/>
    </source>
</evidence>
<proteinExistence type="predicted"/>
<keyword evidence="1" id="KW-0472">Membrane</keyword>
<gene>
    <name evidence="2" type="ORF">QGM71_14980</name>
</gene>
<accession>A0ABU6KI61</accession>
<keyword evidence="1" id="KW-1133">Transmembrane helix</keyword>
<feature type="transmembrane region" description="Helical" evidence="1">
    <location>
        <begin position="113"/>
        <end position="130"/>
    </location>
</feature>
<keyword evidence="3" id="KW-1185">Reference proteome</keyword>
<feature type="transmembrane region" description="Helical" evidence="1">
    <location>
        <begin position="45"/>
        <end position="64"/>
    </location>
</feature>
<reference evidence="2 3" key="1">
    <citation type="journal article" date="2024" name="Int. J. Syst. Evol. Microbiol.">
        <title>Virgibacillus tibetensis sp. nov., isolated from salt lake on the Tibetan Plateau of China.</title>
        <authorList>
            <person name="Phurbu D."/>
            <person name="Liu Z.-X."/>
            <person name="Wang R."/>
            <person name="Zheng Y.-Y."/>
            <person name="Liu H.-C."/>
            <person name="Zhou Y.-G."/>
            <person name="Yu Y.-J."/>
            <person name="Li A.-H."/>
        </authorList>
    </citation>
    <scope>NUCLEOTIDE SEQUENCE [LARGE SCALE GENOMIC DNA]</scope>
    <source>
        <strain evidence="2 3">C22-A2</strain>
    </source>
</reference>
<evidence type="ECO:0000313" key="2">
    <source>
        <dbReference type="EMBL" id="MEC5424788.1"/>
    </source>
</evidence>
<dbReference type="Proteomes" id="UP001335737">
    <property type="component" value="Unassembled WGS sequence"/>
</dbReference>
<organism evidence="2 3">
    <name type="scientific">Virgibacillus tibetensis</name>
    <dbReference type="NCBI Taxonomy" id="3042313"/>
    <lineage>
        <taxon>Bacteria</taxon>
        <taxon>Bacillati</taxon>
        <taxon>Bacillota</taxon>
        <taxon>Bacilli</taxon>
        <taxon>Bacillales</taxon>
        <taxon>Bacillaceae</taxon>
        <taxon>Virgibacillus</taxon>
    </lineage>
</organism>
<dbReference type="EMBL" id="JARZFX010000008">
    <property type="protein sequence ID" value="MEC5424788.1"/>
    <property type="molecule type" value="Genomic_DNA"/>
</dbReference>
<comment type="caution">
    <text evidence="2">The sequence shown here is derived from an EMBL/GenBank/DDBJ whole genome shotgun (WGS) entry which is preliminary data.</text>
</comment>
<name>A0ABU6KI61_9BACI</name>
<protein>
    <submittedName>
        <fullName evidence="2">Uncharacterized protein</fullName>
    </submittedName>
</protein>
<dbReference type="RefSeq" id="WP_327608348.1">
    <property type="nucleotide sequence ID" value="NZ_JARZFX010000008.1"/>
</dbReference>